<dbReference type="Proteomes" id="UP000503447">
    <property type="component" value="Chromosome"/>
</dbReference>
<dbReference type="Pfam" id="PF00903">
    <property type="entry name" value="Glyoxalase"/>
    <property type="match status" value="1"/>
</dbReference>
<dbReference type="PANTHER" id="PTHR34109">
    <property type="entry name" value="BNAUNNG04460D PROTEIN-RELATED"/>
    <property type="match status" value="1"/>
</dbReference>
<dbReference type="PROSITE" id="PS51819">
    <property type="entry name" value="VOC"/>
    <property type="match status" value="1"/>
</dbReference>
<dbReference type="KEGG" id="ftj:FTUN_5529"/>
<dbReference type="PANTHER" id="PTHR34109:SF1">
    <property type="entry name" value="VOC DOMAIN-CONTAINING PROTEIN"/>
    <property type="match status" value="1"/>
</dbReference>
<evidence type="ECO:0000313" key="3">
    <source>
        <dbReference type="Proteomes" id="UP000503447"/>
    </source>
</evidence>
<dbReference type="Gene3D" id="3.30.720.120">
    <property type="match status" value="1"/>
</dbReference>
<dbReference type="CDD" id="cd07246">
    <property type="entry name" value="VOC_like"/>
    <property type="match status" value="1"/>
</dbReference>
<evidence type="ECO:0000259" key="1">
    <source>
        <dbReference type="PROSITE" id="PS51819"/>
    </source>
</evidence>
<feature type="domain" description="VOC" evidence="1">
    <location>
        <begin position="9"/>
        <end position="134"/>
    </location>
</feature>
<dbReference type="AlphaFoldDB" id="A0A6M5YVH7"/>
<dbReference type="RefSeq" id="WP_171473225.1">
    <property type="nucleotide sequence ID" value="NZ_CP053452.2"/>
</dbReference>
<dbReference type="InterPro" id="IPR037523">
    <property type="entry name" value="VOC_core"/>
</dbReference>
<dbReference type="InterPro" id="IPR029068">
    <property type="entry name" value="Glyas_Bleomycin-R_OHBP_Dase"/>
</dbReference>
<gene>
    <name evidence="2" type="ORF">FTUN_5529</name>
</gene>
<evidence type="ECO:0000313" key="2">
    <source>
        <dbReference type="EMBL" id="QJW97949.1"/>
    </source>
</evidence>
<keyword evidence="3" id="KW-1185">Reference proteome</keyword>
<protein>
    <submittedName>
        <fullName evidence="2">Glyoxalase family protein</fullName>
    </submittedName>
</protein>
<dbReference type="Gene3D" id="3.30.720.110">
    <property type="match status" value="1"/>
</dbReference>
<dbReference type="InterPro" id="IPR004360">
    <property type="entry name" value="Glyas_Fos-R_dOase_dom"/>
</dbReference>
<dbReference type="EMBL" id="CP053452">
    <property type="protein sequence ID" value="QJW97949.1"/>
    <property type="molecule type" value="Genomic_DNA"/>
</dbReference>
<dbReference type="SUPFAM" id="SSF54593">
    <property type="entry name" value="Glyoxalase/Bleomycin resistance protein/Dihydroxybiphenyl dioxygenase"/>
    <property type="match status" value="1"/>
</dbReference>
<name>A0A6M5YVH7_9BACT</name>
<organism evidence="2 3">
    <name type="scientific">Frigoriglobus tundricola</name>
    <dbReference type="NCBI Taxonomy" id="2774151"/>
    <lineage>
        <taxon>Bacteria</taxon>
        <taxon>Pseudomonadati</taxon>
        <taxon>Planctomycetota</taxon>
        <taxon>Planctomycetia</taxon>
        <taxon>Gemmatales</taxon>
        <taxon>Gemmataceae</taxon>
        <taxon>Frigoriglobus</taxon>
    </lineage>
</organism>
<reference evidence="3" key="1">
    <citation type="submission" date="2020-05" db="EMBL/GenBank/DDBJ databases">
        <title>Frigoriglobus tundricola gen. nov., sp. nov., a psychrotolerant cellulolytic planctomycete of the family Gemmataceae with two divergent copies of 16S rRNA gene.</title>
        <authorList>
            <person name="Kulichevskaya I.S."/>
            <person name="Ivanova A.A."/>
            <person name="Naumoff D.G."/>
            <person name="Beletsky A.V."/>
            <person name="Rijpstra W.I.C."/>
            <person name="Sinninghe Damste J.S."/>
            <person name="Mardanov A.V."/>
            <person name="Ravin N.V."/>
            <person name="Dedysh S.N."/>
        </authorList>
    </citation>
    <scope>NUCLEOTIDE SEQUENCE [LARGE SCALE GENOMIC DNA]</scope>
    <source>
        <strain evidence="3">PL17</strain>
    </source>
</reference>
<proteinExistence type="predicted"/>
<sequence length="155" mass="16525">MPVSHIPAGYHTVTPYITVRGGAKAIEFYKAALGAVEIMRFAAPDGTVMHAEIEVGGSRVMLSDEMPAFGNRSPEALGGTSGGLVVFLADVDAAFARAIAAGAKEYKPVADQFYGDRSGTVLDPFGHVWTLTTHIEDVSIDEMHRRCAELMKQAA</sequence>
<accession>A0A6M5YVH7</accession>